<dbReference type="GO" id="GO:0000156">
    <property type="term" value="F:phosphorelay response regulator activity"/>
    <property type="evidence" value="ECO:0007669"/>
    <property type="project" value="TreeGrafter"/>
</dbReference>
<organism evidence="3 4">
    <name type="scientific">Planctobacterium marinum</name>
    <dbReference type="NCBI Taxonomy" id="1631968"/>
    <lineage>
        <taxon>Bacteria</taxon>
        <taxon>Pseudomonadati</taxon>
        <taxon>Pseudomonadota</taxon>
        <taxon>Gammaproteobacteria</taxon>
        <taxon>Alteromonadales</taxon>
        <taxon>Alteromonadaceae</taxon>
        <taxon>Planctobacterium</taxon>
    </lineage>
</organism>
<accession>A0AA48HL17</accession>
<name>A0AA48HL17_9ALTE</name>
<evidence type="ECO:0000313" key="3">
    <source>
        <dbReference type="EMBL" id="BDX08391.1"/>
    </source>
</evidence>
<dbReference type="Proteomes" id="UP001333710">
    <property type="component" value="Chromosome"/>
</dbReference>
<dbReference type="KEGG" id="pmaw:MACH26_39120"/>
<proteinExistence type="predicted"/>
<dbReference type="Gene3D" id="3.40.50.2300">
    <property type="match status" value="1"/>
</dbReference>
<dbReference type="SUPFAM" id="SSF52172">
    <property type="entry name" value="CheY-like"/>
    <property type="match status" value="1"/>
</dbReference>
<feature type="domain" description="Response regulatory" evidence="2">
    <location>
        <begin position="4"/>
        <end position="119"/>
    </location>
</feature>
<dbReference type="InterPro" id="IPR011006">
    <property type="entry name" value="CheY-like_superfamily"/>
</dbReference>
<dbReference type="PROSITE" id="PS50110">
    <property type="entry name" value="RESPONSE_REGULATORY"/>
    <property type="match status" value="1"/>
</dbReference>
<evidence type="ECO:0000256" key="1">
    <source>
        <dbReference type="PROSITE-ProRule" id="PRU00169"/>
    </source>
</evidence>
<keyword evidence="1" id="KW-0597">Phosphoprotein</keyword>
<evidence type="ECO:0000259" key="2">
    <source>
        <dbReference type="PROSITE" id="PS50110"/>
    </source>
</evidence>
<feature type="modified residue" description="4-aspartylphosphate" evidence="1">
    <location>
        <position position="52"/>
    </location>
</feature>
<sequence>MKHNVLIADDDEHLRELLNLMFQDSFCLEFAETAAQTLEKIQQTEFQFIILDIHLPDKTGLDVCRELNTIPEAKRPSVVILSGDSEDEIVKQAYELGVGDYIVKPFNVTAFHERLLRFSRDLEKIASLEEQDASIQNMTETVMKQAASYGNALELVSRLNSCHNAEALCKTVLQNLLGQGFHCAIQVRSTDEVFSFDVDVSECSDIELQIFELLKDKGRIYSFGKRCIFNDEHVSILVKNMPHEGTQSYDSILDVAAKLVPAINARYISICEHHSLVDARDALTHALKVLSEGVTQMEDEKRVLLENIELQIGMSFHQLDLDENQEAFFLNLIEREIRSREDSNKLGTIQQMIAECVDSIHILEHDYSDSAPAAEDSNDDDIELF</sequence>
<protein>
    <recommendedName>
        <fullName evidence="2">Response regulatory domain-containing protein</fullName>
    </recommendedName>
</protein>
<evidence type="ECO:0000313" key="4">
    <source>
        <dbReference type="Proteomes" id="UP001333710"/>
    </source>
</evidence>
<keyword evidence="4" id="KW-1185">Reference proteome</keyword>
<dbReference type="InterPro" id="IPR051271">
    <property type="entry name" value="2C-system_Tx_regulators"/>
</dbReference>
<reference evidence="3" key="1">
    <citation type="submission" date="2023-01" db="EMBL/GenBank/DDBJ databases">
        <title>Complete genome sequence of Planctobacterium marinum strain Dej080120_11.</title>
        <authorList>
            <person name="Ueki S."/>
            <person name="Maruyama F."/>
        </authorList>
    </citation>
    <scope>NUCLEOTIDE SEQUENCE</scope>
    <source>
        <strain evidence="3">Dej080120_11</strain>
    </source>
</reference>
<dbReference type="SMART" id="SM00448">
    <property type="entry name" value="REC"/>
    <property type="match status" value="1"/>
</dbReference>
<dbReference type="RefSeq" id="WP_338294463.1">
    <property type="nucleotide sequence ID" value="NZ_AP027272.1"/>
</dbReference>
<dbReference type="InterPro" id="IPR001789">
    <property type="entry name" value="Sig_transdc_resp-reg_receiver"/>
</dbReference>
<dbReference type="PANTHER" id="PTHR45526:SF1">
    <property type="entry name" value="TRANSCRIPTIONAL REGULATORY PROTEIN DCUR-RELATED"/>
    <property type="match status" value="1"/>
</dbReference>
<gene>
    <name evidence="3" type="ORF">MACH26_39120</name>
</gene>
<dbReference type="AlphaFoldDB" id="A0AA48HL17"/>
<dbReference type="CDD" id="cd00156">
    <property type="entry name" value="REC"/>
    <property type="match status" value="1"/>
</dbReference>
<dbReference type="Pfam" id="PF00072">
    <property type="entry name" value="Response_reg"/>
    <property type="match status" value="1"/>
</dbReference>
<dbReference type="EMBL" id="AP027272">
    <property type="protein sequence ID" value="BDX08391.1"/>
    <property type="molecule type" value="Genomic_DNA"/>
</dbReference>
<dbReference type="PANTHER" id="PTHR45526">
    <property type="entry name" value="TRANSCRIPTIONAL REGULATORY PROTEIN DPIA"/>
    <property type="match status" value="1"/>
</dbReference>